<accession>A0ACB0IEJ2</accession>
<reference evidence="1" key="1">
    <citation type="submission" date="2023-10" db="EMBL/GenBank/DDBJ databases">
        <authorList>
            <person name="Rodriguez Cubillos JULIANA M."/>
            <person name="De Vega J."/>
        </authorList>
    </citation>
    <scope>NUCLEOTIDE SEQUENCE</scope>
</reference>
<organism evidence="1 2">
    <name type="scientific">Trifolium pratense</name>
    <name type="common">Red clover</name>
    <dbReference type="NCBI Taxonomy" id="57577"/>
    <lineage>
        <taxon>Eukaryota</taxon>
        <taxon>Viridiplantae</taxon>
        <taxon>Streptophyta</taxon>
        <taxon>Embryophyta</taxon>
        <taxon>Tracheophyta</taxon>
        <taxon>Spermatophyta</taxon>
        <taxon>Magnoliopsida</taxon>
        <taxon>eudicotyledons</taxon>
        <taxon>Gunneridae</taxon>
        <taxon>Pentapetalae</taxon>
        <taxon>rosids</taxon>
        <taxon>fabids</taxon>
        <taxon>Fabales</taxon>
        <taxon>Fabaceae</taxon>
        <taxon>Papilionoideae</taxon>
        <taxon>50 kb inversion clade</taxon>
        <taxon>NPAAA clade</taxon>
        <taxon>Hologalegina</taxon>
        <taxon>IRL clade</taxon>
        <taxon>Trifolieae</taxon>
        <taxon>Trifolium</taxon>
    </lineage>
</organism>
<name>A0ACB0IEJ2_TRIPR</name>
<proteinExistence type="predicted"/>
<evidence type="ECO:0000313" key="2">
    <source>
        <dbReference type="Proteomes" id="UP001177021"/>
    </source>
</evidence>
<keyword evidence="2" id="KW-1185">Reference proteome</keyword>
<sequence>MVLYVNFSESFITDLLDNAGRPQTYGDYFVETKVAEADKDKDILVVHAGFTTEPSLELFREKLPDRIFSVGIAEQHAVTFAPGLLCGGLKLFCIIPSSFLQRAYDQNCIKARSLLAKLGVEVIVADARFCKPLDIKLLR</sequence>
<dbReference type="EMBL" id="CASHSV030000001">
    <property type="protein sequence ID" value="CAJ2630476.1"/>
    <property type="molecule type" value="Genomic_DNA"/>
</dbReference>
<protein>
    <submittedName>
        <fullName evidence="1">Uncharacterized protein</fullName>
    </submittedName>
</protein>
<dbReference type="Proteomes" id="UP001177021">
    <property type="component" value="Unassembled WGS sequence"/>
</dbReference>
<gene>
    <name evidence="1" type="ORF">MILVUS5_LOCUS2250</name>
</gene>
<evidence type="ECO:0000313" key="1">
    <source>
        <dbReference type="EMBL" id="CAJ2630476.1"/>
    </source>
</evidence>
<comment type="caution">
    <text evidence="1">The sequence shown here is derived from an EMBL/GenBank/DDBJ whole genome shotgun (WGS) entry which is preliminary data.</text>
</comment>